<organism evidence="2">
    <name type="scientific">Rhipicephalus zambeziensis</name>
    <dbReference type="NCBI Taxonomy" id="60191"/>
    <lineage>
        <taxon>Eukaryota</taxon>
        <taxon>Metazoa</taxon>
        <taxon>Ecdysozoa</taxon>
        <taxon>Arthropoda</taxon>
        <taxon>Chelicerata</taxon>
        <taxon>Arachnida</taxon>
        <taxon>Acari</taxon>
        <taxon>Parasitiformes</taxon>
        <taxon>Ixodida</taxon>
        <taxon>Ixodoidea</taxon>
        <taxon>Ixodidae</taxon>
        <taxon>Rhipicephalinae</taxon>
        <taxon>Rhipicephalus</taxon>
        <taxon>Rhipicephalus</taxon>
    </lineage>
</organism>
<name>A0A224YYM8_9ACAR</name>
<dbReference type="Pfam" id="PF09588">
    <property type="entry name" value="YqaJ"/>
    <property type="match status" value="1"/>
</dbReference>
<evidence type="ECO:0000259" key="1">
    <source>
        <dbReference type="Pfam" id="PF09588"/>
    </source>
</evidence>
<dbReference type="PANTHER" id="PTHR46609:SF8">
    <property type="entry name" value="YQAJ VIRAL RECOMBINASE DOMAIN-CONTAINING PROTEIN"/>
    <property type="match status" value="1"/>
</dbReference>
<evidence type="ECO:0000313" key="2">
    <source>
        <dbReference type="EMBL" id="MAA19721.1"/>
    </source>
</evidence>
<sequence>MEPEARRDFERKVGTAVTQVGLVISPFQPWLCASPDGLFETSSGVTLLEIKCPYSRKDDTIIDHVSQQSYVNYIVYEDGSLKVARSHQYYCQMQVAMYVTNTKECFFFVYSRKQSIIVVVERDEDFLSVNIPKLESFFYLFYMKQLMK</sequence>
<feature type="domain" description="YqaJ viral recombinase" evidence="1">
    <location>
        <begin position="1"/>
        <end position="102"/>
    </location>
</feature>
<dbReference type="InterPro" id="IPR011335">
    <property type="entry name" value="Restrct_endonuc-II-like"/>
</dbReference>
<protein>
    <submittedName>
        <fullName evidence="2">Protein containing YqaJ domain</fullName>
    </submittedName>
</protein>
<dbReference type="InterPro" id="IPR051703">
    <property type="entry name" value="NF-kappa-B_Signaling_Reg"/>
</dbReference>
<dbReference type="InterPro" id="IPR011604">
    <property type="entry name" value="PDDEXK-like_dom_sf"/>
</dbReference>
<dbReference type="Gene3D" id="3.90.320.10">
    <property type="match status" value="1"/>
</dbReference>
<dbReference type="PANTHER" id="PTHR46609">
    <property type="entry name" value="EXONUCLEASE, PHAGE-TYPE/RECB, C-TERMINAL DOMAIN-CONTAINING PROTEIN"/>
    <property type="match status" value="1"/>
</dbReference>
<dbReference type="AlphaFoldDB" id="A0A224YYM8"/>
<dbReference type="CDD" id="cd22343">
    <property type="entry name" value="PDDEXK_lambda_exonuclease-like"/>
    <property type="match status" value="1"/>
</dbReference>
<proteinExistence type="predicted"/>
<accession>A0A224YYM8</accession>
<reference evidence="2" key="1">
    <citation type="journal article" date="2017" name="Parasit. Vectors">
        <title>Sialotranscriptomics of Rhipicephalus zambeziensis reveals intricate expression profiles of secretory proteins and suggests tight temporal transcriptional regulation during blood-feeding.</title>
        <authorList>
            <person name="de Castro M.H."/>
            <person name="de Klerk D."/>
            <person name="Pienaar R."/>
            <person name="Rees D.J.G."/>
            <person name="Mans B.J."/>
        </authorList>
    </citation>
    <scope>NUCLEOTIDE SEQUENCE</scope>
    <source>
        <tissue evidence="2">Salivary glands</tissue>
    </source>
</reference>
<dbReference type="InterPro" id="IPR019080">
    <property type="entry name" value="YqaJ_viral_recombinase"/>
</dbReference>
<dbReference type="SUPFAM" id="SSF52980">
    <property type="entry name" value="Restriction endonuclease-like"/>
    <property type="match status" value="1"/>
</dbReference>
<dbReference type="EMBL" id="GFPF01008575">
    <property type="protein sequence ID" value="MAA19721.1"/>
    <property type="molecule type" value="Transcribed_RNA"/>
</dbReference>
<dbReference type="GO" id="GO:0006281">
    <property type="term" value="P:DNA repair"/>
    <property type="evidence" value="ECO:0007669"/>
    <property type="project" value="UniProtKB-ARBA"/>
</dbReference>